<feature type="region of interest" description="Disordered" evidence="5">
    <location>
        <begin position="690"/>
        <end position="715"/>
    </location>
</feature>
<dbReference type="GO" id="GO:0005730">
    <property type="term" value="C:nucleolus"/>
    <property type="evidence" value="ECO:0007669"/>
    <property type="project" value="TreeGrafter"/>
</dbReference>
<evidence type="ECO:0000256" key="4">
    <source>
        <dbReference type="ARBA" id="ARBA00031929"/>
    </source>
</evidence>
<accession>A0A0C3S342</accession>
<evidence type="ECO:0000256" key="3">
    <source>
        <dbReference type="ARBA" id="ARBA00030932"/>
    </source>
</evidence>
<organism evidence="6 7">
    <name type="scientific">Phlebiopsis gigantea (strain 11061_1 CR5-6)</name>
    <name type="common">White-rot fungus</name>
    <name type="synonym">Peniophora gigantea</name>
    <dbReference type="NCBI Taxonomy" id="745531"/>
    <lineage>
        <taxon>Eukaryota</taxon>
        <taxon>Fungi</taxon>
        <taxon>Dikarya</taxon>
        <taxon>Basidiomycota</taxon>
        <taxon>Agaricomycotina</taxon>
        <taxon>Agaricomycetes</taxon>
        <taxon>Polyporales</taxon>
        <taxon>Phanerochaetaceae</taxon>
        <taxon>Phlebiopsis</taxon>
    </lineage>
</organism>
<evidence type="ECO:0000256" key="1">
    <source>
        <dbReference type="ARBA" id="ARBA00016427"/>
    </source>
</evidence>
<proteinExistence type="predicted"/>
<dbReference type="GO" id="GO:0000480">
    <property type="term" value="P:endonucleolytic cleavage in 5'-ETS of tricistronic rRNA transcript (SSU-rRNA, 5.8S rRNA, LSU-rRNA)"/>
    <property type="evidence" value="ECO:0007669"/>
    <property type="project" value="TreeGrafter"/>
</dbReference>
<dbReference type="STRING" id="745531.A0A0C3S342"/>
<evidence type="ECO:0000256" key="2">
    <source>
        <dbReference type="ARBA" id="ARBA00022737"/>
    </source>
</evidence>
<dbReference type="AlphaFoldDB" id="A0A0C3S342"/>
<dbReference type="PANTHER" id="PTHR13102:SF0">
    <property type="entry name" value="NUCLEOLAR PROTEIN 9"/>
    <property type="match status" value="1"/>
</dbReference>
<dbReference type="EMBL" id="KN840461">
    <property type="protein sequence ID" value="KIP09851.1"/>
    <property type="molecule type" value="Genomic_DNA"/>
</dbReference>
<evidence type="ECO:0000256" key="5">
    <source>
        <dbReference type="SAM" id="MobiDB-lite"/>
    </source>
</evidence>
<keyword evidence="2" id="KW-0677">Repeat</keyword>
<feature type="region of interest" description="Disordered" evidence="5">
    <location>
        <begin position="1"/>
        <end position="52"/>
    </location>
</feature>
<gene>
    <name evidence="6" type="ORF">PHLGIDRAFT_28814</name>
</gene>
<keyword evidence="7" id="KW-1185">Reference proteome</keyword>
<dbReference type="OrthoDB" id="392571at2759"/>
<evidence type="ECO:0000313" key="6">
    <source>
        <dbReference type="EMBL" id="KIP09851.1"/>
    </source>
</evidence>
<dbReference type="PANTHER" id="PTHR13102">
    <property type="entry name" value="NUCLEOLAR PROTEIN 9"/>
    <property type="match status" value="1"/>
</dbReference>
<feature type="compositionally biased region" description="Basic and acidic residues" evidence="5">
    <location>
        <begin position="22"/>
        <end position="32"/>
    </location>
</feature>
<dbReference type="Pfam" id="PF22493">
    <property type="entry name" value="PUF_NOP9"/>
    <property type="match status" value="1"/>
</dbReference>
<dbReference type="GO" id="GO:0030686">
    <property type="term" value="C:90S preribosome"/>
    <property type="evidence" value="ECO:0007669"/>
    <property type="project" value="TreeGrafter"/>
</dbReference>
<dbReference type="HOGENOM" id="CLU_008720_0_0_1"/>
<dbReference type="GO" id="GO:0000056">
    <property type="term" value="P:ribosomal small subunit export from nucleus"/>
    <property type="evidence" value="ECO:0007669"/>
    <property type="project" value="TreeGrafter"/>
</dbReference>
<dbReference type="InterPro" id="IPR011989">
    <property type="entry name" value="ARM-like"/>
</dbReference>
<sequence>MPRENRKRGKKQKKTQQVAPQAEHEPEYHEPEAGPSWIVSGPDNDRPSDEAPFGYVDSEVKAYFRTVDVQLREWQEEGYATAPADEDTDPNEAVDRRLFFVAALSEMSGKEKELATDPDCSTILERMAYSMDDFARRVFVDRLSGSYEKLFKHRFASHVCQTFLEVAVDTVARECRGNIPPPPDAAAGELPLMRDMVLELCQELVSNIPSLIMDPFASHPLRALLALLVPKSFPLDQRASTLRSKKSAAYKARQGPMKSVFIDGKAYDKPAPDTPLEFKEMAEHIVQVIKEQLGANEVRALAASQVASPVLQMLLEIEAEQGSSHDPDSLSDRVLDGLISQQLETGSVAREASDYVGTLLRDPTSSHLLETLVRRLPQEVFDVVWATYLQGKLARLAAHPVANFVVAKALERVSQAQLAEACQEIQPVSDKVYKSARTGVLRAMVDRAAVLKAHEAEVIEVITNGIGVDLETLGGRQAFLPCILRLLTLEVREWACMSMVLLTFPQAYGKVKNTSTDVKVEEETRQGNRYGKHVQRKDRGDDPMSPKTQGAILLQSLLQLSPPHNQVVLDSLFVQSIEDQIALAQDVTASRVLDVVLQSSTVSFKDKRKFVMNFIGHYETLVDDRIGSRVGDNCWAFADTYLKEKIARSLVRHERDLAASFYGKFFARRLNLHLLLRDPEQWKNLQINVQSSSHAATPEPRDAPAKQSKKRKARVEDEIDQLFEEKLGKKVKKAGLGVDAPVPSAPKVEQKVEVMEKKRRKHDEAMKDRNLQDVLGAIKAAPKDDKSHKRKKKA</sequence>
<dbReference type="GO" id="GO:0003723">
    <property type="term" value="F:RNA binding"/>
    <property type="evidence" value="ECO:0007669"/>
    <property type="project" value="InterPro"/>
</dbReference>
<dbReference type="GO" id="GO:0030688">
    <property type="term" value="C:preribosome, small subunit precursor"/>
    <property type="evidence" value="ECO:0007669"/>
    <property type="project" value="TreeGrafter"/>
</dbReference>
<feature type="compositionally biased region" description="Basic residues" evidence="5">
    <location>
        <begin position="1"/>
        <end position="14"/>
    </location>
</feature>
<feature type="region of interest" description="Disordered" evidence="5">
    <location>
        <begin position="737"/>
        <end position="794"/>
    </location>
</feature>
<feature type="region of interest" description="Disordered" evidence="5">
    <location>
        <begin position="519"/>
        <end position="545"/>
    </location>
</feature>
<name>A0A0C3S342_PHLG1</name>
<dbReference type="SMART" id="SM00025">
    <property type="entry name" value="Pumilio"/>
    <property type="match status" value="6"/>
</dbReference>
<evidence type="ECO:0000313" key="7">
    <source>
        <dbReference type="Proteomes" id="UP000053257"/>
    </source>
</evidence>
<dbReference type="Gene3D" id="1.25.10.10">
    <property type="entry name" value="Leucine-rich Repeat Variant"/>
    <property type="match status" value="3"/>
</dbReference>
<dbReference type="InterPro" id="IPR016024">
    <property type="entry name" value="ARM-type_fold"/>
</dbReference>
<dbReference type="GO" id="GO:0000447">
    <property type="term" value="P:endonucleolytic cleavage in ITS1 to separate SSU-rRNA from 5.8S rRNA and LSU-rRNA from tricistronic rRNA transcript (SSU-rRNA, 5.8S rRNA, LSU-rRNA)"/>
    <property type="evidence" value="ECO:0007669"/>
    <property type="project" value="TreeGrafter"/>
</dbReference>
<reference evidence="6 7" key="1">
    <citation type="journal article" date="2014" name="PLoS Genet.">
        <title>Analysis of the Phlebiopsis gigantea genome, transcriptome and secretome provides insight into its pioneer colonization strategies of wood.</title>
        <authorList>
            <person name="Hori C."/>
            <person name="Ishida T."/>
            <person name="Igarashi K."/>
            <person name="Samejima M."/>
            <person name="Suzuki H."/>
            <person name="Master E."/>
            <person name="Ferreira P."/>
            <person name="Ruiz-Duenas F.J."/>
            <person name="Held B."/>
            <person name="Canessa P."/>
            <person name="Larrondo L.F."/>
            <person name="Schmoll M."/>
            <person name="Druzhinina I.S."/>
            <person name="Kubicek C.P."/>
            <person name="Gaskell J.A."/>
            <person name="Kersten P."/>
            <person name="St John F."/>
            <person name="Glasner J."/>
            <person name="Sabat G."/>
            <person name="Splinter BonDurant S."/>
            <person name="Syed K."/>
            <person name="Yadav J."/>
            <person name="Mgbeahuruike A.C."/>
            <person name="Kovalchuk A."/>
            <person name="Asiegbu F.O."/>
            <person name="Lackner G."/>
            <person name="Hoffmeister D."/>
            <person name="Rencoret J."/>
            <person name="Gutierrez A."/>
            <person name="Sun H."/>
            <person name="Lindquist E."/>
            <person name="Barry K."/>
            <person name="Riley R."/>
            <person name="Grigoriev I.V."/>
            <person name="Henrissat B."/>
            <person name="Kues U."/>
            <person name="Berka R.M."/>
            <person name="Martinez A.T."/>
            <person name="Covert S.F."/>
            <person name="Blanchette R.A."/>
            <person name="Cullen D."/>
        </authorList>
    </citation>
    <scope>NUCLEOTIDE SEQUENCE [LARGE SCALE GENOMIC DNA]</scope>
    <source>
        <strain evidence="6 7">11061_1 CR5-6</strain>
    </source>
</reference>
<dbReference type="InterPro" id="IPR040000">
    <property type="entry name" value="NOP9"/>
</dbReference>
<protein>
    <recommendedName>
        <fullName evidence="1">Nucleolar protein 9</fullName>
    </recommendedName>
    <alternativeName>
        <fullName evidence="3 4">Pumilio domain-containing protein NOP9</fullName>
    </alternativeName>
</protein>
<dbReference type="Proteomes" id="UP000053257">
    <property type="component" value="Unassembled WGS sequence"/>
</dbReference>
<feature type="compositionally biased region" description="Basic and acidic residues" evidence="5">
    <location>
        <begin position="748"/>
        <end position="771"/>
    </location>
</feature>
<dbReference type="InterPro" id="IPR001313">
    <property type="entry name" value="Pumilio_RNA-bd_rpt"/>
</dbReference>
<dbReference type="SUPFAM" id="SSF48371">
    <property type="entry name" value="ARM repeat"/>
    <property type="match status" value="2"/>
</dbReference>
<dbReference type="GO" id="GO:0000472">
    <property type="term" value="P:endonucleolytic cleavage to generate mature 5'-end of SSU-rRNA from (SSU-rRNA, 5.8S rRNA, LSU-rRNA)"/>
    <property type="evidence" value="ECO:0007669"/>
    <property type="project" value="TreeGrafter"/>
</dbReference>